<accession>A0A1H6UI05</accession>
<evidence type="ECO:0000256" key="5">
    <source>
        <dbReference type="ARBA" id="ARBA00004892"/>
    </source>
</evidence>
<gene>
    <name evidence="11" type="ORF">SAMN05192553_101847</name>
</gene>
<comment type="cofactor">
    <cofactor evidence="2">
        <name>Mn(2+)</name>
        <dbReference type="ChEBI" id="CHEBI:29035"/>
    </cofactor>
</comment>
<reference evidence="12" key="1">
    <citation type="submission" date="2016-10" db="EMBL/GenBank/DDBJ databases">
        <authorList>
            <person name="Varghese N."/>
            <person name="Submissions S."/>
        </authorList>
    </citation>
    <scope>NUCLEOTIDE SEQUENCE [LARGE SCALE GENOMIC DNA]</scope>
    <source>
        <strain evidence="12">IBRC-M 10761</strain>
    </source>
</reference>
<dbReference type="GO" id="GO:0030145">
    <property type="term" value="F:manganese ion binding"/>
    <property type="evidence" value="ECO:0007669"/>
    <property type="project" value="TreeGrafter"/>
</dbReference>
<dbReference type="PANTHER" id="PTHR30387">
    <property type="entry name" value="MANNONATE DEHYDRATASE"/>
    <property type="match status" value="1"/>
</dbReference>
<evidence type="ECO:0000256" key="6">
    <source>
        <dbReference type="ARBA" id="ARBA00007389"/>
    </source>
</evidence>
<evidence type="ECO:0000313" key="12">
    <source>
        <dbReference type="Proteomes" id="UP000199403"/>
    </source>
</evidence>
<dbReference type="GO" id="GO:0008198">
    <property type="term" value="F:ferrous iron binding"/>
    <property type="evidence" value="ECO:0007669"/>
    <property type="project" value="TreeGrafter"/>
</dbReference>
<evidence type="ECO:0000256" key="4">
    <source>
        <dbReference type="ARBA" id="ARBA00002713"/>
    </source>
</evidence>
<dbReference type="EMBL" id="FNZH01000001">
    <property type="protein sequence ID" value="SEI91951.1"/>
    <property type="molecule type" value="Genomic_DNA"/>
</dbReference>
<keyword evidence="9" id="KW-0464">Manganese</keyword>
<keyword evidence="8" id="KW-0408">Iron</keyword>
<comment type="similarity">
    <text evidence="6">Belongs to the mannonate dehydratase family.</text>
</comment>
<evidence type="ECO:0000313" key="11">
    <source>
        <dbReference type="EMBL" id="SEI91951.1"/>
    </source>
</evidence>
<comment type="catalytic activity">
    <reaction evidence="1">
        <text>D-mannonate = 2-dehydro-3-deoxy-D-gluconate + H2O</text>
        <dbReference type="Rhea" id="RHEA:20097"/>
        <dbReference type="ChEBI" id="CHEBI:15377"/>
        <dbReference type="ChEBI" id="CHEBI:17767"/>
        <dbReference type="ChEBI" id="CHEBI:57990"/>
        <dbReference type="EC" id="4.2.1.8"/>
    </reaction>
</comment>
<dbReference type="Proteomes" id="UP000199403">
    <property type="component" value="Unassembled WGS sequence"/>
</dbReference>
<comment type="pathway">
    <text evidence="5">Carbohydrate metabolism; pentose and glucuronate interconversion.</text>
</comment>
<dbReference type="AlphaFoldDB" id="A0A1H6UI05"/>
<dbReference type="Pfam" id="PF03786">
    <property type="entry name" value="UxuA"/>
    <property type="match status" value="1"/>
</dbReference>
<evidence type="ECO:0000256" key="9">
    <source>
        <dbReference type="ARBA" id="ARBA00023211"/>
    </source>
</evidence>
<organism evidence="11 12">
    <name type="scientific">Cyclobacterium xiamenense</name>
    <dbReference type="NCBI Taxonomy" id="1297121"/>
    <lineage>
        <taxon>Bacteria</taxon>
        <taxon>Pseudomonadati</taxon>
        <taxon>Bacteroidota</taxon>
        <taxon>Cytophagia</taxon>
        <taxon>Cytophagales</taxon>
        <taxon>Cyclobacteriaceae</taxon>
        <taxon>Cyclobacterium</taxon>
    </lineage>
</organism>
<protein>
    <recommendedName>
        <fullName evidence="7">mannonate dehydratase</fullName>
        <ecNumber evidence="7">4.2.1.8</ecNumber>
    </recommendedName>
</protein>
<dbReference type="OrthoDB" id="9780250at2"/>
<dbReference type="STRING" id="1416801.SAMN05192553_101847"/>
<keyword evidence="10" id="KW-0456">Lyase</keyword>
<evidence type="ECO:0000256" key="1">
    <source>
        <dbReference type="ARBA" id="ARBA00001794"/>
    </source>
</evidence>
<dbReference type="GO" id="GO:0042840">
    <property type="term" value="P:D-glucuronate catabolic process"/>
    <property type="evidence" value="ECO:0007669"/>
    <property type="project" value="TreeGrafter"/>
</dbReference>
<dbReference type="Gene3D" id="3.20.20.150">
    <property type="entry name" value="Divalent-metal-dependent TIM barrel enzymes"/>
    <property type="match status" value="1"/>
</dbReference>
<dbReference type="EC" id="4.2.1.8" evidence="7"/>
<evidence type="ECO:0000256" key="3">
    <source>
        <dbReference type="ARBA" id="ARBA00001954"/>
    </source>
</evidence>
<keyword evidence="12" id="KW-1185">Reference proteome</keyword>
<sequence>MKNFLKNQQRRKFVKLVASGTAGAFATGSMVFGAQAKPDRKPTNPAVPKKKVLMKVGCQSGGTSEENLAFKARHGVYNLDGGMPKFIEGKGWDLEDSLKKREACEKYGINLDAYHLPLTSAGIDRVIIPHIMMGKSPERDREIEMVQQMIEVAAKTGVKLLNYNTTILPVLRTGRTIDPTRGFASYSTWNYQEALQREQQLTKAGRADADEVFERITYLLDRILPVAEEYKVKLGNHIADPPVPDAYNGIMRWNSPEVFEGIKRFAQLYDSPYHGFNFCIGSIAEGLRDPANEIFPIIDWVGKRKQIFNVHLRNIKGNYNNFQEVYPDNGEMNFFQVMRALRDVEFDGMVMPDHVPQHEAEGAGLQAFAFAYGHIIGILQALKDEA</sequence>
<dbReference type="RefSeq" id="WP_092169793.1">
    <property type="nucleotide sequence ID" value="NZ_FNZH01000001.1"/>
</dbReference>
<dbReference type="PROSITE" id="PS51318">
    <property type="entry name" value="TAT"/>
    <property type="match status" value="1"/>
</dbReference>
<dbReference type="InterPro" id="IPR036237">
    <property type="entry name" value="Xyl_isomerase-like_sf"/>
</dbReference>
<dbReference type="GO" id="GO:0008927">
    <property type="term" value="F:mannonate dehydratase activity"/>
    <property type="evidence" value="ECO:0007669"/>
    <property type="project" value="UniProtKB-EC"/>
</dbReference>
<dbReference type="InterPro" id="IPR006311">
    <property type="entry name" value="TAT_signal"/>
</dbReference>
<name>A0A1H6UI05_9BACT</name>
<dbReference type="SUPFAM" id="SSF51658">
    <property type="entry name" value="Xylose isomerase-like"/>
    <property type="match status" value="1"/>
</dbReference>
<dbReference type="UniPathway" id="UPA00246"/>
<evidence type="ECO:0000256" key="10">
    <source>
        <dbReference type="ARBA" id="ARBA00023239"/>
    </source>
</evidence>
<evidence type="ECO:0000256" key="2">
    <source>
        <dbReference type="ARBA" id="ARBA00001936"/>
    </source>
</evidence>
<proteinExistence type="inferred from homology"/>
<comment type="function">
    <text evidence="4">Catalyzes the dehydration of D-mannonate.</text>
</comment>
<dbReference type="PANTHER" id="PTHR30387:SF2">
    <property type="entry name" value="MANNONATE DEHYDRATASE"/>
    <property type="match status" value="1"/>
</dbReference>
<dbReference type="InterPro" id="IPR004628">
    <property type="entry name" value="Man_deHydtase"/>
</dbReference>
<evidence type="ECO:0000256" key="8">
    <source>
        <dbReference type="ARBA" id="ARBA00023004"/>
    </source>
</evidence>
<evidence type="ECO:0000256" key="7">
    <source>
        <dbReference type="ARBA" id="ARBA00012927"/>
    </source>
</evidence>
<comment type="cofactor">
    <cofactor evidence="3">
        <name>Fe(2+)</name>
        <dbReference type="ChEBI" id="CHEBI:29033"/>
    </cofactor>
</comment>